<reference evidence="13" key="2">
    <citation type="submission" date="2020-10" db="UniProtKB">
        <authorList>
            <consortium name="WormBaseParasite"/>
        </authorList>
    </citation>
    <scope>IDENTIFICATION</scope>
</reference>
<evidence type="ECO:0000313" key="12">
    <source>
        <dbReference type="Proteomes" id="UP000492821"/>
    </source>
</evidence>
<evidence type="ECO:0000256" key="4">
    <source>
        <dbReference type="ARBA" id="ARBA00022692"/>
    </source>
</evidence>
<dbReference type="SUPFAM" id="SSF52540">
    <property type="entry name" value="P-loop containing nucleoside triphosphate hydrolases"/>
    <property type="match status" value="1"/>
</dbReference>
<dbReference type="PROSITE" id="PS50893">
    <property type="entry name" value="ABC_TRANSPORTER_2"/>
    <property type="match status" value="1"/>
</dbReference>
<evidence type="ECO:0000256" key="9">
    <source>
        <dbReference type="SAM" id="MobiDB-lite"/>
    </source>
</evidence>
<keyword evidence="5" id="KW-0547">Nucleotide-binding</keyword>
<dbReference type="CDD" id="cd03213">
    <property type="entry name" value="ABCG_EPDR"/>
    <property type="match status" value="1"/>
</dbReference>
<feature type="transmembrane region" description="Helical" evidence="10">
    <location>
        <begin position="626"/>
        <end position="650"/>
    </location>
</feature>
<evidence type="ECO:0000256" key="6">
    <source>
        <dbReference type="ARBA" id="ARBA00022840"/>
    </source>
</evidence>
<comment type="similarity">
    <text evidence="2">Belongs to the ABC transporter superfamily. ABCG family. Eye pigment precursor importer (TC 3.A.1.204) subfamily.</text>
</comment>
<dbReference type="AlphaFoldDB" id="A0A7E4ZYS7"/>
<keyword evidence="8 10" id="KW-0472">Membrane</keyword>
<dbReference type="Pfam" id="PF00005">
    <property type="entry name" value="ABC_tran"/>
    <property type="match status" value="1"/>
</dbReference>
<dbReference type="PANTHER" id="PTHR48041:SF104">
    <property type="entry name" value="ABC TRANSPORTER DOMAIN-CONTAINING PROTEIN"/>
    <property type="match status" value="1"/>
</dbReference>
<evidence type="ECO:0000313" key="13">
    <source>
        <dbReference type="WBParaSite" id="Pan_g412.t1"/>
    </source>
</evidence>
<evidence type="ECO:0000256" key="2">
    <source>
        <dbReference type="ARBA" id="ARBA00005814"/>
    </source>
</evidence>
<dbReference type="InterPro" id="IPR013525">
    <property type="entry name" value="ABC2_TM"/>
</dbReference>
<dbReference type="InterPro" id="IPR003439">
    <property type="entry name" value="ABC_transporter-like_ATP-bd"/>
</dbReference>
<dbReference type="WBParaSite" id="Pan_g412.t1">
    <property type="protein sequence ID" value="Pan_g412.t1"/>
    <property type="gene ID" value="Pan_g412"/>
</dbReference>
<evidence type="ECO:0000259" key="11">
    <source>
        <dbReference type="PROSITE" id="PS50893"/>
    </source>
</evidence>
<dbReference type="SMART" id="SM00382">
    <property type="entry name" value="AAA"/>
    <property type="match status" value="1"/>
</dbReference>
<keyword evidence="4 10" id="KW-0812">Transmembrane</keyword>
<feature type="compositionally biased region" description="Polar residues" evidence="9">
    <location>
        <begin position="18"/>
        <end position="28"/>
    </location>
</feature>
<keyword evidence="6" id="KW-0067">ATP-binding</keyword>
<sequence length="656" mass="73440">MSVDPVNAPPPGDPIQKSIESTSKSVSLSAPAPTGKRLIWTDITVSVPFKGKDSNGVAAGGRKTVLEQVSGIAHPGEVLAIMGGSGAGKTTLLNGFVNVDQDNIERTGELTVNGEVLDNTQMRRISAYVQQVDMFLGTLKVKEQLKFSAQLRMGRSYTAAQRRERVEQVIRDLGLTNAANTMIGVPGREKGISIGEKKRLAFACEILTDPMILFCDEPTSGLDSFMAQQVVAALTDLARQGKTIITTIHQPSTQVFLMFDKVCFMSMGKVAYFGPAKLVADFWKSVGPEFECPVTFNPADHAIATLSKNDDEPEKCLARIKKIREKFEESYWGQRLFRKTHHLQSSGKQLWNNADLKKGYTYPSNWFTQFRVLFIRALLTTIRNPLLLKVRVFQVLVTAIVIAAVNFRTPLTGPTLQNLEGMLYNCARDMNFMFLFPSINVITSELPLFVREHRAHIYRVETYYFAKTFAELPQYTLLPFLYSSIVYFITGLVALPGRFFVFCLTNILQCWVAISIAYAGACVFGVDDLSLTYMPILVLPMLVFGGFYINYKNIPVYLNWASYLSWFRHGFDALQINQWSAIDEIPGCNAQTETELAAPDSLDYCPAHSGLGVLERRGMGTSSWRMWLDIGILFLMFVVFRLFALGALFIRVRFTK</sequence>
<feature type="transmembrane region" description="Helical" evidence="10">
    <location>
        <begin position="532"/>
        <end position="551"/>
    </location>
</feature>
<feature type="region of interest" description="Disordered" evidence="9">
    <location>
        <begin position="1"/>
        <end position="31"/>
    </location>
</feature>
<feature type="transmembrane region" description="Helical" evidence="10">
    <location>
        <begin position="477"/>
        <end position="495"/>
    </location>
</feature>
<dbReference type="GO" id="GO:0016887">
    <property type="term" value="F:ATP hydrolysis activity"/>
    <property type="evidence" value="ECO:0007669"/>
    <property type="project" value="InterPro"/>
</dbReference>
<evidence type="ECO:0000256" key="8">
    <source>
        <dbReference type="ARBA" id="ARBA00023136"/>
    </source>
</evidence>
<keyword evidence="7 10" id="KW-1133">Transmembrane helix</keyword>
<dbReference type="InterPro" id="IPR003593">
    <property type="entry name" value="AAA+_ATPase"/>
</dbReference>
<feature type="domain" description="ABC transporter" evidence="11">
    <location>
        <begin position="49"/>
        <end position="292"/>
    </location>
</feature>
<reference evidence="12" key="1">
    <citation type="journal article" date="2013" name="Genetics">
        <title>The draft genome and transcriptome of Panagrellus redivivus are shaped by the harsh demands of a free-living lifestyle.</title>
        <authorList>
            <person name="Srinivasan J."/>
            <person name="Dillman A.R."/>
            <person name="Macchietto M.G."/>
            <person name="Heikkinen L."/>
            <person name="Lakso M."/>
            <person name="Fracchia K.M."/>
            <person name="Antoshechkin I."/>
            <person name="Mortazavi A."/>
            <person name="Wong G."/>
            <person name="Sternberg P.W."/>
        </authorList>
    </citation>
    <scope>NUCLEOTIDE SEQUENCE [LARGE SCALE GENOMIC DNA]</scope>
    <source>
        <strain evidence="12">MT8872</strain>
    </source>
</reference>
<dbReference type="Proteomes" id="UP000492821">
    <property type="component" value="Unassembled WGS sequence"/>
</dbReference>
<dbReference type="Gene3D" id="3.40.50.300">
    <property type="entry name" value="P-loop containing nucleotide triphosphate hydrolases"/>
    <property type="match status" value="1"/>
</dbReference>
<dbReference type="PANTHER" id="PTHR48041">
    <property type="entry name" value="ABC TRANSPORTER G FAMILY MEMBER 28"/>
    <property type="match status" value="1"/>
</dbReference>
<dbReference type="GO" id="GO:0005886">
    <property type="term" value="C:plasma membrane"/>
    <property type="evidence" value="ECO:0007669"/>
    <property type="project" value="TreeGrafter"/>
</dbReference>
<dbReference type="InterPro" id="IPR050352">
    <property type="entry name" value="ABCG_transporters"/>
</dbReference>
<evidence type="ECO:0000256" key="3">
    <source>
        <dbReference type="ARBA" id="ARBA00022448"/>
    </source>
</evidence>
<protein>
    <submittedName>
        <fullName evidence="13">ABC transporter domain-containing protein</fullName>
    </submittedName>
</protein>
<proteinExistence type="inferred from homology"/>
<dbReference type="Pfam" id="PF19055">
    <property type="entry name" value="ABC2_membrane_7"/>
    <property type="match status" value="1"/>
</dbReference>
<comment type="subcellular location">
    <subcellularLocation>
        <location evidence="1">Membrane</location>
        <topology evidence="1">Multi-pass membrane protein</topology>
    </subcellularLocation>
</comment>
<evidence type="ECO:0000256" key="10">
    <source>
        <dbReference type="SAM" id="Phobius"/>
    </source>
</evidence>
<keyword evidence="3" id="KW-0813">Transport</keyword>
<dbReference type="Pfam" id="PF01061">
    <property type="entry name" value="ABC2_membrane"/>
    <property type="match status" value="1"/>
</dbReference>
<evidence type="ECO:0000256" key="5">
    <source>
        <dbReference type="ARBA" id="ARBA00022741"/>
    </source>
</evidence>
<dbReference type="GO" id="GO:0140359">
    <property type="term" value="F:ABC-type transporter activity"/>
    <property type="evidence" value="ECO:0007669"/>
    <property type="project" value="InterPro"/>
</dbReference>
<organism evidence="12 13">
    <name type="scientific">Panagrellus redivivus</name>
    <name type="common">Microworm</name>
    <dbReference type="NCBI Taxonomy" id="6233"/>
    <lineage>
        <taxon>Eukaryota</taxon>
        <taxon>Metazoa</taxon>
        <taxon>Ecdysozoa</taxon>
        <taxon>Nematoda</taxon>
        <taxon>Chromadorea</taxon>
        <taxon>Rhabditida</taxon>
        <taxon>Tylenchina</taxon>
        <taxon>Panagrolaimomorpha</taxon>
        <taxon>Panagrolaimoidea</taxon>
        <taxon>Panagrolaimidae</taxon>
        <taxon>Panagrellus</taxon>
    </lineage>
</organism>
<dbReference type="GO" id="GO:0005524">
    <property type="term" value="F:ATP binding"/>
    <property type="evidence" value="ECO:0007669"/>
    <property type="project" value="UniProtKB-KW"/>
</dbReference>
<dbReference type="InterPro" id="IPR027417">
    <property type="entry name" value="P-loop_NTPase"/>
</dbReference>
<evidence type="ECO:0000256" key="7">
    <source>
        <dbReference type="ARBA" id="ARBA00022989"/>
    </source>
</evidence>
<keyword evidence="12" id="KW-1185">Reference proteome</keyword>
<evidence type="ECO:0000256" key="1">
    <source>
        <dbReference type="ARBA" id="ARBA00004141"/>
    </source>
</evidence>
<feature type="transmembrane region" description="Helical" evidence="10">
    <location>
        <begin position="507"/>
        <end position="526"/>
    </location>
</feature>
<dbReference type="InterPro" id="IPR043926">
    <property type="entry name" value="ABCG_dom"/>
</dbReference>
<name>A0A7E4ZYS7_PANRE</name>
<accession>A0A7E4ZYS7</accession>